<accession>A0A9P5NHJ7</accession>
<gene>
    <name evidence="1" type="ORF">CPB84DRAFT_1748737</name>
</gene>
<organism evidence="1 2">
    <name type="scientific">Gymnopilus junonius</name>
    <name type="common">Spectacular rustgill mushroom</name>
    <name type="synonym">Gymnopilus spectabilis subsp. junonius</name>
    <dbReference type="NCBI Taxonomy" id="109634"/>
    <lineage>
        <taxon>Eukaryota</taxon>
        <taxon>Fungi</taxon>
        <taxon>Dikarya</taxon>
        <taxon>Basidiomycota</taxon>
        <taxon>Agaricomycotina</taxon>
        <taxon>Agaricomycetes</taxon>
        <taxon>Agaricomycetidae</taxon>
        <taxon>Agaricales</taxon>
        <taxon>Agaricineae</taxon>
        <taxon>Hymenogastraceae</taxon>
        <taxon>Gymnopilus</taxon>
    </lineage>
</organism>
<dbReference type="EMBL" id="JADNYJ010000069">
    <property type="protein sequence ID" value="KAF8892314.1"/>
    <property type="molecule type" value="Genomic_DNA"/>
</dbReference>
<comment type="caution">
    <text evidence="1">The sequence shown here is derived from an EMBL/GenBank/DDBJ whole genome shotgun (WGS) entry which is preliminary data.</text>
</comment>
<keyword evidence="2" id="KW-1185">Reference proteome</keyword>
<reference evidence="1" key="1">
    <citation type="submission" date="2020-11" db="EMBL/GenBank/DDBJ databases">
        <authorList>
            <consortium name="DOE Joint Genome Institute"/>
            <person name="Ahrendt S."/>
            <person name="Riley R."/>
            <person name="Andreopoulos W."/>
            <person name="LaButti K."/>
            <person name="Pangilinan J."/>
            <person name="Ruiz-duenas F.J."/>
            <person name="Barrasa J.M."/>
            <person name="Sanchez-Garcia M."/>
            <person name="Camarero S."/>
            <person name="Miyauchi S."/>
            <person name="Serrano A."/>
            <person name="Linde D."/>
            <person name="Babiker R."/>
            <person name="Drula E."/>
            <person name="Ayuso-Fernandez I."/>
            <person name="Pacheco R."/>
            <person name="Padilla G."/>
            <person name="Ferreira P."/>
            <person name="Barriuso J."/>
            <person name="Kellner H."/>
            <person name="Castanera R."/>
            <person name="Alfaro M."/>
            <person name="Ramirez L."/>
            <person name="Pisabarro A.G."/>
            <person name="Kuo A."/>
            <person name="Tritt A."/>
            <person name="Lipzen A."/>
            <person name="He G."/>
            <person name="Yan M."/>
            <person name="Ng V."/>
            <person name="Cullen D."/>
            <person name="Martin F."/>
            <person name="Rosso M.-N."/>
            <person name="Henrissat B."/>
            <person name="Hibbett D."/>
            <person name="Martinez A.T."/>
            <person name="Grigoriev I.V."/>
        </authorList>
    </citation>
    <scope>NUCLEOTIDE SEQUENCE</scope>
    <source>
        <strain evidence="1">AH 44721</strain>
    </source>
</reference>
<evidence type="ECO:0000313" key="2">
    <source>
        <dbReference type="Proteomes" id="UP000724874"/>
    </source>
</evidence>
<dbReference type="Proteomes" id="UP000724874">
    <property type="component" value="Unassembled WGS sequence"/>
</dbReference>
<dbReference type="AlphaFoldDB" id="A0A9P5NHJ7"/>
<protein>
    <submittedName>
        <fullName evidence="1">Uncharacterized protein</fullName>
    </submittedName>
</protein>
<proteinExistence type="predicted"/>
<evidence type="ECO:0000313" key="1">
    <source>
        <dbReference type="EMBL" id="KAF8892314.1"/>
    </source>
</evidence>
<name>A0A9P5NHJ7_GYMJU</name>
<sequence>MFQHEKALSPFRKEIASLDEQVEKAREVIGCASSLFSLIRTLPSEIMHRSWLKYSEFLACMDKSAGRETETPFFFVMFVQDGGQSQGQYQLYESAPWVWERVEDLKLRGVYDEEGSTAPYISQKFLFSHLRRFRLSIKPLWLSEEDVTIGNVANLHLPMGTIDGLSTWSPATLMNFEARHLESLVLFSIRVQPYDLQNFLRNTPSLQSLLLHLPLDYNLLLKELAGVNGEARWELNEGPPYIFIPNLKKISLYSWRSLSKQFYVNQKALVDAIQTRWSPRNDRATAPARKCLEYVYIGVGQKMSLDDENTKTVLRRERRKV</sequence>